<accession>A0A8U7NR56</accession>
<dbReference type="Proteomes" id="UP000694553">
    <property type="component" value="Unassembled WGS sequence"/>
</dbReference>
<organism evidence="1 2">
    <name type="scientific">Corvus moneduloides</name>
    <name type="common">New Caledonian crow</name>
    <dbReference type="NCBI Taxonomy" id="1196302"/>
    <lineage>
        <taxon>Eukaryota</taxon>
        <taxon>Metazoa</taxon>
        <taxon>Chordata</taxon>
        <taxon>Craniata</taxon>
        <taxon>Vertebrata</taxon>
        <taxon>Euteleostomi</taxon>
        <taxon>Archelosauria</taxon>
        <taxon>Archosauria</taxon>
        <taxon>Dinosauria</taxon>
        <taxon>Saurischia</taxon>
        <taxon>Theropoda</taxon>
        <taxon>Coelurosauria</taxon>
        <taxon>Aves</taxon>
        <taxon>Neognathae</taxon>
        <taxon>Neoaves</taxon>
        <taxon>Telluraves</taxon>
        <taxon>Australaves</taxon>
        <taxon>Passeriformes</taxon>
        <taxon>Corvoidea</taxon>
        <taxon>Corvidae</taxon>
        <taxon>Corvus</taxon>
    </lineage>
</organism>
<name>A0A8U7NR56_CORMO</name>
<keyword evidence="2" id="KW-1185">Reference proteome</keyword>
<reference evidence="2" key="1">
    <citation type="submission" date="2019-10" db="EMBL/GenBank/DDBJ databases">
        <title>Corvus moneduloides (New Caledonian crow) genome, bCorMon1, primary haplotype.</title>
        <authorList>
            <person name="Rutz C."/>
            <person name="Fungtammasan C."/>
            <person name="Mountcastle J."/>
            <person name="Formenti G."/>
            <person name="Chow W."/>
            <person name="Howe K."/>
            <person name="Steele M.P."/>
            <person name="Fernandes J."/>
            <person name="Gilbert M.T.P."/>
            <person name="Fedrigo O."/>
            <person name="Jarvis E.D."/>
            <person name="Gemmell N."/>
        </authorList>
    </citation>
    <scope>NUCLEOTIDE SEQUENCE [LARGE SCALE GENOMIC DNA]</scope>
</reference>
<reference evidence="1" key="3">
    <citation type="submission" date="2025-09" db="UniProtKB">
        <authorList>
            <consortium name="Ensembl"/>
        </authorList>
    </citation>
    <scope>IDENTIFICATION</scope>
</reference>
<proteinExistence type="predicted"/>
<dbReference type="AlphaFoldDB" id="A0A8U7NR56"/>
<protein>
    <submittedName>
        <fullName evidence="1">Uncharacterized protein</fullName>
    </submittedName>
</protein>
<dbReference type="Ensembl" id="ENSCMUT00000037929.1">
    <property type="protein sequence ID" value="ENSCMUP00000031007.1"/>
    <property type="gene ID" value="ENSCMUG00000019093.1"/>
</dbReference>
<reference evidence="1" key="2">
    <citation type="submission" date="2025-08" db="UniProtKB">
        <authorList>
            <consortium name="Ensembl"/>
        </authorList>
    </citation>
    <scope>IDENTIFICATION</scope>
</reference>
<evidence type="ECO:0000313" key="1">
    <source>
        <dbReference type="Ensembl" id="ENSCMUP00000031007.1"/>
    </source>
</evidence>
<evidence type="ECO:0000313" key="2">
    <source>
        <dbReference type="Proteomes" id="UP000694553"/>
    </source>
</evidence>
<sequence>AASQSNDDPLSGRGGCPAPRVGSLNFRFCCHFYFRRLWGNFLPHRVQQLPQRMYGCCCSLHRSTRGQPEESHNPGLRPGLQAPLRETPSLSFPGLTPPSASMAATATFLSAFISVRVLVTALHVNLRALASLPSFPPSIVDTLINNSISVEWFLTFSTCSQNVNFDGKNDLSRRLSIGPGRKPQKILWISLQNGEK</sequence>